<organism evidence="2 3">
    <name type="scientific">Dactylonectria estremocensis</name>
    <dbReference type="NCBI Taxonomy" id="1079267"/>
    <lineage>
        <taxon>Eukaryota</taxon>
        <taxon>Fungi</taxon>
        <taxon>Dikarya</taxon>
        <taxon>Ascomycota</taxon>
        <taxon>Pezizomycotina</taxon>
        <taxon>Sordariomycetes</taxon>
        <taxon>Hypocreomycetidae</taxon>
        <taxon>Hypocreales</taxon>
        <taxon>Nectriaceae</taxon>
        <taxon>Dactylonectria</taxon>
    </lineage>
</organism>
<gene>
    <name evidence="2" type="ORF">B0J13DRAFT_555973</name>
</gene>
<reference evidence="2" key="1">
    <citation type="journal article" date="2021" name="Nat. Commun.">
        <title>Genetic determinants of endophytism in the Arabidopsis root mycobiome.</title>
        <authorList>
            <person name="Mesny F."/>
            <person name="Miyauchi S."/>
            <person name="Thiergart T."/>
            <person name="Pickel B."/>
            <person name="Atanasova L."/>
            <person name="Karlsson M."/>
            <person name="Huettel B."/>
            <person name="Barry K.W."/>
            <person name="Haridas S."/>
            <person name="Chen C."/>
            <person name="Bauer D."/>
            <person name="Andreopoulos W."/>
            <person name="Pangilinan J."/>
            <person name="LaButti K."/>
            <person name="Riley R."/>
            <person name="Lipzen A."/>
            <person name="Clum A."/>
            <person name="Drula E."/>
            <person name="Henrissat B."/>
            <person name="Kohler A."/>
            <person name="Grigoriev I.V."/>
            <person name="Martin F.M."/>
            <person name="Hacquard S."/>
        </authorList>
    </citation>
    <scope>NUCLEOTIDE SEQUENCE</scope>
    <source>
        <strain evidence="2">MPI-CAGE-AT-0021</strain>
    </source>
</reference>
<dbReference type="Proteomes" id="UP000717696">
    <property type="component" value="Unassembled WGS sequence"/>
</dbReference>
<keyword evidence="1" id="KW-1133">Transmembrane helix</keyword>
<dbReference type="OrthoDB" id="3525430at2759"/>
<protein>
    <submittedName>
        <fullName evidence="2">Uncharacterized protein</fullName>
    </submittedName>
</protein>
<feature type="transmembrane region" description="Helical" evidence="1">
    <location>
        <begin position="765"/>
        <end position="785"/>
    </location>
</feature>
<feature type="transmembrane region" description="Helical" evidence="1">
    <location>
        <begin position="538"/>
        <end position="560"/>
    </location>
</feature>
<feature type="transmembrane region" description="Helical" evidence="1">
    <location>
        <begin position="461"/>
        <end position="479"/>
    </location>
</feature>
<keyword evidence="3" id="KW-1185">Reference proteome</keyword>
<keyword evidence="1" id="KW-0812">Transmembrane</keyword>
<keyword evidence="1" id="KW-0472">Membrane</keyword>
<accession>A0A9P9J404</accession>
<feature type="transmembrane region" description="Helical" evidence="1">
    <location>
        <begin position="499"/>
        <end position="518"/>
    </location>
</feature>
<feature type="transmembrane region" description="Helical" evidence="1">
    <location>
        <begin position="730"/>
        <end position="753"/>
    </location>
</feature>
<name>A0A9P9J404_9HYPO</name>
<dbReference type="AlphaFoldDB" id="A0A9P9J404"/>
<feature type="transmembrane region" description="Helical" evidence="1">
    <location>
        <begin position="572"/>
        <end position="594"/>
    </location>
</feature>
<proteinExistence type="predicted"/>
<sequence>MMPKKHHVSTKLKAHRNDFFRRGKMKLTSACRGILTIWVCGVAAIEALHTADNHLNGVNIPNVLSNYNGWVNPEDLIPMPQCIAQQDQSTWLSSMTKCTHKRCTSHFGVICIHHQWLTQLSCLSTEFSPDVIKDYLPYCSRSVLGKAQLYHWIRSTTGRTWLVDVGDGNGLQNLSPASLAKGYATVNRINNAPSCLTGSFSTPSKEPFQQVMASCSFTSTTQRIGNAARPWEYSESQRSMVALGFETVGYNLTGYGIRYGDYFDRECFCSAFTTDLKHETCSGPGQIDLTRERLWFNATCGPASLPDNWTDNLKAIGFAYISVLDWHWPTCFTDMPQQVTELTDQCATDVCELDPGGYCEAKLNRAIDRACFCRNISYDSCGGSCQIFETRINYVQWLHYLCGDVQDWHGLPDNWRQLAAPSPLDMIPWRWTIKPFNNSNIDSIPRLGSARKTVQCASNEWKLGSFALVNMAAPLAAFLSGGRGIHRIARDSRWHPHPWSWFFTGILIAALQLLANYVTAFLVKKSLGYDDTPVGQLMLLWCTMPRLGWLTILPIGVQQFEAINFSTIASSLFAEVILQVFSSYYMFLTVNYGREHNFYLGRLENVERGQSAKIMYAGALLWLIVITVAFVQLMRATVRVNRLTRSGRADFPERQRSKQTTSIIVGELGAQLDEYWTWLGGKLAHGWSDRSRAPGETSPLCSERGTYMAYGTLAVESNGNRESQKVFAKLYTATIISMILLWVAQWLFWSGFIGLSSEEFCPPQLGLLTTIWIAFSVVSATFRAAY</sequence>
<comment type="caution">
    <text evidence="2">The sequence shown here is derived from an EMBL/GenBank/DDBJ whole genome shotgun (WGS) entry which is preliminary data.</text>
</comment>
<evidence type="ECO:0000313" key="2">
    <source>
        <dbReference type="EMBL" id="KAH7142720.1"/>
    </source>
</evidence>
<evidence type="ECO:0000256" key="1">
    <source>
        <dbReference type="SAM" id="Phobius"/>
    </source>
</evidence>
<evidence type="ECO:0000313" key="3">
    <source>
        <dbReference type="Proteomes" id="UP000717696"/>
    </source>
</evidence>
<dbReference type="EMBL" id="JAGMUU010000011">
    <property type="protein sequence ID" value="KAH7142720.1"/>
    <property type="molecule type" value="Genomic_DNA"/>
</dbReference>
<feature type="transmembrane region" description="Helical" evidence="1">
    <location>
        <begin position="614"/>
        <end position="638"/>
    </location>
</feature>